<dbReference type="Proteomes" id="UP000515512">
    <property type="component" value="Chromosome"/>
</dbReference>
<evidence type="ECO:0000259" key="1">
    <source>
        <dbReference type="Pfam" id="PF00144"/>
    </source>
</evidence>
<dbReference type="PANTHER" id="PTHR43319">
    <property type="entry name" value="BETA-LACTAMASE-RELATED"/>
    <property type="match status" value="1"/>
</dbReference>
<dbReference type="KEGG" id="nhu:H0264_34845"/>
<sequence>MLIDDRFTAVAARFFTMFRRKSQGGGALSVYWHGEPVLDIWSGWADDDRRWQSDTISLSYSTSKGVAATVANRLIESGVLDLDTPVAEYWPEFAANGKGDITVRDVLRHRAGLQRVRELVPTVDDQLDHDTVAAALAAAAPDPMRLRASGYHAINFGTLVAEIAQRATGRDFPDILRTELLEPLGDNDFWFGVPRQQRHRIARLSPRLGVGRVPMDRLIAPFAPVPQLRSARSAVYDGWADLSIGPRAYDAMMPGWNGAFTARALGKMYGALANDGVAGHRRLFRPETTAAIAEMPLNSRYDYVLGAAPQFARGYHRAIVGTRLTRRAFGHFGIGGSGAMAIPGDALSVAFTTNRLGYPVMTLGDHRLPLLAALAQRAARTAAESPGAASEYEQAV</sequence>
<dbReference type="Gene3D" id="3.40.710.10">
    <property type="entry name" value="DD-peptidase/beta-lactamase superfamily"/>
    <property type="match status" value="1"/>
</dbReference>
<name>A0A7D6Z943_9NOCA</name>
<proteinExistence type="predicted"/>
<dbReference type="Pfam" id="PF00144">
    <property type="entry name" value="Beta-lactamase"/>
    <property type="match status" value="1"/>
</dbReference>
<accession>A0A7D6Z943</accession>
<keyword evidence="3" id="KW-1185">Reference proteome</keyword>
<dbReference type="InterPro" id="IPR001466">
    <property type="entry name" value="Beta-lactam-related"/>
</dbReference>
<protein>
    <submittedName>
        <fullName evidence="2">Beta-lactamase family protein</fullName>
    </submittedName>
</protein>
<dbReference type="PANTHER" id="PTHR43319:SF3">
    <property type="entry name" value="BETA-LACTAMASE-RELATED DOMAIN-CONTAINING PROTEIN"/>
    <property type="match status" value="1"/>
</dbReference>
<feature type="domain" description="Beta-lactamase-related" evidence="1">
    <location>
        <begin position="22"/>
        <end position="369"/>
    </location>
</feature>
<evidence type="ECO:0000313" key="2">
    <source>
        <dbReference type="EMBL" id="QLY34904.1"/>
    </source>
</evidence>
<dbReference type="InterPro" id="IPR052907">
    <property type="entry name" value="Beta-lactamase/esterase"/>
</dbReference>
<reference evidence="2 3" key="1">
    <citation type="submission" date="2020-07" db="EMBL/GenBank/DDBJ databases">
        <authorList>
            <person name="Zhuang K."/>
            <person name="Ran Y."/>
        </authorList>
    </citation>
    <scope>NUCLEOTIDE SEQUENCE [LARGE SCALE GENOMIC DNA]</scope>
    <source>
        <strain evidence="2 3">WCH-YHL-001</strain>
    </source>
</reference>
<organism evidence="2 3">
    <name type="scientific">Nocardia huaxiensis</name>
    <dbReference type="NCBI Taxonomy" id="2755382"/>
    <lineage>
        <taxon>Bacteria</taxon>
        <taxon>Bacillati</taxon>
        <taxon>Actinomycetota</taxon>
        <taxon>Actinomycetes</taxon>
        <taxon>Mycobacteriales</taxon>
        <taxon>Nocardiaceae</taxon>
        <taxon>Nocardia</taxon>
    </lineage>
</organism>
<dbReference type="EMBL" id="CP059399">
    <property type="protein sequence ID" value="QLY34904.1"/>
    <property type="molecule type" value="Genomic_DNA"/>
</dbReference>
<dbReference type="AlphaFoldDB" id="A0A7D6Z943"/>
<evidence type="ECO:0000313" key="3">
    <source>
        <dbReference type="Proteomes" id="UP000515512"/>
    </source>
</evidence>
<dbReference type="SUPFAM" id="SSF56601">
    <property type="entry name" value="beta-lactamase/transpeptidase-like"/>
    <property type="match status" value="1"/>
</dbReference>
<dbReference type="InterPro" id="IPR012338">
    <property type="entry name" value="Beta-lactam/transpept-like"/>
</dbReference>
<gene>
    <name evidence="2" type="ORF">H0264_34845</name>
</gene>